<reference evidence="4" key="1">
    <citation type="submission" date="2013-03" db="EMBL/GenBank/DDBJ databases">
        <title>Genome sequence of Chthonomonas calidirosea, the first sequenced genome from the Armatimonadetes phylum (formally candidate division OP10).</title>
        <authorList>
            <person name="Lee K.C.Y."/>
            <person name="Morgan X.C."/>
            <person name="Dunfield P.F."/>
            <person name="Tamas I."/>
            <person name="Houghton K.M."/>
            <person name="Vyssotski M."/>
            <person name="Ryan J.L.J."/>
            <person name="Lagutin K."/>
            <person name="McDonald I.R."/>
            <person name="Stott M.B."/>
        </authorList>
    </citation>
    <scope>NUCLEOTIDE SEQUENCE [LARGE SCALE GENOMIC DNA]</scope>
    <source>
        <strain evidence="4">DSM 23976 / ICMP 18418 / T49</strain>
    </source>
</reference>
<keyword evidence="2" id="KW-0472">Membrane</keyword>
<keyword evidence="2" id="KW-0812">Transmembrane</keyword>
<dbReference type="InParanoid" id="S0EUF0"/>
<keyword evidence="1" id="KW-0175">Coiled coil</keyword>
<evidence type="ECO:0000256" key="2">
    <source>
        <dbReference type="SAM" id="Phobius"/>
    </source>
</evidence>
<dbReference type="KEGG" id="ccz:CCALI_00108"/>
<dbReference type="HOGENOM" id="CLU_843839_0_0_0"/>
<dbReference type="AlphaFoldDB" id="S0EUF0"/>
<accession>S0EUF0</accession>
<organism evidence="3 4">
    <name type="scientific">Chthonomonas calidirosea (strain DSM 23976 / ICMP 18418 / T49)</name>
    <dbReference type="NCBI Taxonomy" id="1303518"/>
    <lineage>
        <taxon>Bacteria</taxon>
        <taxon>Bacillati</taxon>
        <taxon>Armatimonadota</taxon>
        <taxon>Chthonomonadia</taxon>
        <taxon>Chthonomonadales</taxon>
        <taxon>Chthonomonadaceae</taxon>
        <taxon>Chthonomonas</taxon>
    </lineage>
</organism>
<feature type="coiled-coil region" evidence="1">
    <location>
        <begin position="193"/>
        <end position="229"/>
    </location>
</feature>
<evidence type="ECO:0000313" key="3">
    <source>
        <dbReference type="EMBL" id="CCW33947.1"/>
    </source>
</evidence>
<feature type="transmembrane region" description="Helical" evidence="2">
    <location>
        <begin position="110"/>
        <end position="130"/>
    </location>
</feature>
<protein>
    <submittedName>
        <fullName evidence="3">Uncharacterized protein</fullName>
    </submittedName>
</protein>
<dbReference type="Proteomes" id="UP000014227">
    <property type="component" value="Chromosome I"/>
</dbReference>
<sequence length="329" mass="37508">MQIGLKDIDKEIATQLAARLEVAPGSYLLDNIAWKGTLPFHFTWSAVSGPRWIQKRPPTPVEAKAYTSYLKRRRRQRNRKLYLTAGIGFLALLLLTTYIVYGFVFPAPVFLQMLWFLILFCVLGCGIGALRQRLVPLDNTIPPEELAAALPLLHLSEAERAYGDILLLLAQTSPSEPEQERELRSTLNHLSRLLESKRQLETIRQNLLKLHQEENLQRLSEEYAELALQRDAATDPAARATFEHSMQLCLERIEGLRALQRNLERLSAQQKAIEQTILAARNALVRLQSVPRYEPQLQSASNELYDTIAQVRQRAQATEQAVIELLHMN</sequence>
<dbReference type="PATRIC" id="fig|1303518.3.peg.110"/>
<proteinExistence type="predicted"/>
<feature type="coiled-coil region" evidence="1">
    <location>
        <begin position="256"/>
        <end position="283"/>
    </location>
</feature>
<dbReference type="RefSeq" id="WP_016481511.1">
    <property type="nucleotide sequence ID" value="NC_021487.1"/>
</dbReference>
<name>S0EUF0_CHTCT</name>
<gene>
    <name evidence="3" type="ORF">CCALI_00108</name>
</gene>
<dbReference type="STRING" id="454171.CP488_01049"/>
<evidence type="ECO:0000313" key="4">
    <source>
        <dbReference type="Proteomes" id="UP000014227"/>
    </source>
</evidence>
<keyword evidence="2" id="KW-1133">Transmembrane helix</keyword>
<keyword evidence="4" id="KW-1185">Reference proteome</keyword>
<feature type="transmembrane region" description="Helical" evidence="2">
    <location>
        <begin position="81"/>
        <end position="104"/>
    </location>
</feature>
<dbReference type="EMBL" id="HF951689">
    <property type="protein sequence ID" value="CCW33947.1"/>
    <property type="molecule type" value="Genomic_DNA"/>
</dbReference>
<evidence type="ECO:0000256" key="1">
    <source>
        <dbReference type="SAM" id="Coils"/>
    </source>
</evidence>